<dbReference type="EMBL" id="JAGGKT010000004">
    <property type="protein sequence ID" value="MBP1931887.1"/>
    <property type="molecule type" value="Genomic_DNA"/>
</dbReference>
<evidence type="ECO:0000313" key="2">
    <source>
        <dbReference type="EMBL" id="MBP1931887.1"/>
    </source>
</evidence>
<evidence type="ECO:0000256" key="1">
    <source>
        <dbReference type="SAM" id="Phobius"/>
    </source>
</evidence>
<protein>
    <submittedName>
        <fullName evidence="2">Uncharacterized protein</fullName>
    </submittedName>
</protein>
<comment type="caution">
    <text evidence="2">The sequence shown here is derived from an EMBL/GenBank/DDBJ whole genome shotgun (WGS) entry which is preliminary data.</text>
</comment>
<keyword evidence="1" id="KW-1133">Transmembrane helix</keyword>
<keyword evidence="1" id="KW-0812">Transmembrane</keyword>
<sequence length="261" mass="30011">MKQLKKVLPAIVSCLFGVIVAILIAYFFLRPLEGNDDKLKANSTLLASHELADLYQITNLELVPKFYLVDPDTIVSDYQVKDYVKTYHQKYFDDLATSLDNFGLSLEKLKVFLIPAEFKEDPVQGIKASAYVAPKLSLSNIFVSRDSYYSGTTYHEISHLIWYKYFKGTKFEEEYYTFRNLGSTFENSDKWNQNIEEVFAEDLAFIISGSEFADYPPDYPVWLQIDRPSNDTEAPPLTKQQVEGLSEILKSAARAYDAFFR</sequence>
<dbReference type="RefSeq" id="WP_209809963.1">
    <property type="nucleotide sequence ID" value="NZ_JAGGKT010000004.1"/>
</dbReference>
<keyword evidence="3" id="KW-1185">Reference proteome</keyword>
<feature type="transmembrane region" description="Helical" evidence="1">
    <location>
        <begin position="7"/>
        <end position="29"/>
    </location>
</feature>
<reference evidence="2 3" key="1">
    <citation type="submission" date="2021-03" db="EMBL/GenBank/DDBJ databases">
        <title>Genomic Encyclopedia of Type Strains, Phase IV (KMG-IV): sequencing the most valuable type-strain genomes for metagenomic binning, comparative biology and taxonomic classification.</title>
        <authorList>
            <person name="Goeker M."/>
        </authorList>
    </citation>
    <scope>NUCLEOTIDE SEQUENCE [LARGE SCALE GENOMIC DNA]</scope>
    <source>
        <strain evidence="2 3">DSM 24738</strain>
    </source>
</reference>
<accession>A0ABS4GP41</accession>
<proteinExistence type="predicted"/>
<keyword evidence="1" id="KW-0472">Membrane</keyword>
<dbReference type="Proteomes" id="UP001519343">
    <property type="component" value="Unassembled WGS sequence"/>
</dbReference>
<name>A0ABS4GP41_9BACL</name>
<organism evidence="2 3">
    <name type="scientific">Ammoniphilus resinae</name>
    <dbReference type="NCBI Taxonomy" id="861532"/>
    <lineage>
        <taxon>Bacteria</taxon>
        <taxon>Bacillati</taxon>
        <taxon>Bacillota</taxon>
        <taxon>Bacilli</taxon>
        <taxon>Bacillales</taxon>
        <taxon>Paenibacillaceae</taxon>
        <taxon>Aneurinibacillus group</taxon>
        <taxon>Ammoniphilus</taxon>
    </lineage>
</organism>
<gene>
    <name evidence="2" type="ORF">J2Z37_001888</name>
</gene>
<evidence type="ECO:0000313" key="3">
    <source>
        <dbReference type="Proteomes" id="UP001519343"/>
    </source>
</evidence>